<proteinExistence type="predicted"/>
<accession>A0A8J5W161</accession>
<comment type="caution">
    <text evidence="1">The sequence shown here is derived from an EMBL/GenBank/DDBJ whole genome shotgun (WGS) entry which is preliminary data.</text>
</comment>
<name>A0A8J5W161_ZIZPA</name>
<dbReference type="EMBL" id="JAAALK010000084">
    <property type="protein sequence ID" value="KAG8083716.1"/>
    <property type="molecule type" value="Genomic_DNA"/>
</dbReference>
<protein>
    <submittedName>
        <fullName evidence="1">Uncharacterized protein</fullName>
    </submittedName>
</protein>
<organism evidence="1 2">
    <name type="scientific">Zizania palustris</name>
    <name type="common">Northern wild rice</name>
    <dbReference type="NCBI Taxonomy" id="103762"/>
    <lineage>
        <taxon>Eukaryota</taxon>
        <taxon>Viridiplantae</taxon>
        <taxon>Streptophyta</taxon>
        <taxon>Embryophyta</taxon>
        <taxon>Tracheophyta</taxon>
        <taxon>Spermatophyta</taxon>
        <taxon>Magnoliopsida</taxon>
        <taxon>Liliopsida</taxon>
        <taxon>Poales</taxon>
        <taxon>Poaceae</taxon>
        <taxon>BOP clade</taxon>
        <taxon>Oryzoideae</taxon>
        <taxon>Oryzeae</taxon>
        <taxon>Zizaniinae</taxon>
        <taxon>Zizania</taxon>
    </lineage>
</organism>
<sequence length="75" mass="8858">MWRFHAWRFNSGRRRCAIDVSAGGIFGWRWRHPEQRVKSGEALEARSDLWEHKEPGHTEEKVTARLLPRTCTAQN</sequence>
<evidence type="ECO:0000313" key="2">
    <source>
        <dbReference type="Proteomes" id="UP000729402"/>
    </source>
</evidence>
<keyword evidence="2" id="KW-1185">Reference proteome</keyword>
<dbReference type="AlphaFoldDB" id="A0A8J5W161"/>
<evidence type="ECO:0000313" key="1">
    <source>
        <dbReference type="EMBL" id="KAG8083716.1"/>
    </source>
</evidence>
<dbReference type="Proteomes" id="UP000729402">
    <property type="component" value="Unassembled WGS sequence"/>
</dbReference>
<reference evidence="1" key="1">
    <citation type="journal article" date="2021" name="bioRxiv">
        <title>Whole Genome Assembly and Annotation of Northern Wild Rice, Zizania palustris L., Supports a Whole Genome Duplication in the Zizania Genus.</title>
        <authorList>
            <person name="Haas M."/>
            <person name="Kono T."/>
            <person name="Macchietto M."/>
            <person name="Millas R."/>
            <person name="McGilp L."/>
            <person name="Shao M."/>
            <person name="Duquette J."/>
            <person name="Hirsch C.N."/>
            <person name="Kimball J."/>
        </authorList>
    </citation>
    <scope>NUCLEOTIDE SEQUENCE</scope>
    <source>
        <tissue evidence="1">Fresh leaf tissue</tissue>
    </source>
</reference>
<reference evidence="1" key="2">
    <citation type="submission" date="2021-02" db="EMBL/GenBank/DDBJ databases">
        <authorList>
            <person name="Kimball J.A."/>
            <person name="Haas M.W."/>
            <person name="Macchietto M."/>
            <person name="Kono T."/>
            <person name="Duquette J."/>
            <person name="Shao M."/>
        </authorList>
    </citation>
    <scope>NUCLEOTIDE SEQUENCE</scope>
    <source>
        <tissue evidence="1">Fresh leaf tissue</tissue>
    </source>
</reference>
<gene>
    <name evidence="1" type="ORF">GUJ93_ZPchr0016g2559</name>
</gene>